<reference evidence="1" key="1">
    <citation type="journal article" date="2014" name="Int. J. Syst. Evol. Microbiol.">
        <title>Complete genome sequence of Corynebacterium casei LMG S-19264T (=DSM 44701T), isolated from a smear-ripened cheese.</title>
        <authorList>
            <consortium name="US DOE Joint Genome Institute (JGI-PGF)"/>
            <person name="Walter F."/>
            <person name="Albersmeier A."/>
            <person name="Kalinowski J."/>
            <person name="Ruckert C."/>
        </authorList>
    </citation>
    <scope>NUCLEOTIDE SEQUENCE</scope>
    <source>
        <strain evidence="1">CGMCC 4.7368</strain>
    </source>
</reference>
<sequence length="523" mass="59323">MHFVYRSWYAGPLSKHARHFPGVTVLDWFRRSWDEAAREDAHEWVRRELGADVYGLYSVFETGEPAPTSMADLRRLMRHHLHYEEDLRVDDHSVRVLTNDDEVKLAYYFVDDALVSAEPDRWSYPVHQGRLLPDAADGPGRPFEPPVSPNTVDLGREGGDGVTYAVVLDFEDGDRSVGGVRSTAFPGVRLPELATALRESDADPERWSGEMLALRALTAPGEDLIGPALERRNRWPTTEDEIIGVHRRRRAALAYPHPRAHARALRLLDGFTPAYGRDPGRSLIHVGDHLAQMCVHTDEPFGHRQWFLFDDIWAAAHPGLAASLIHYAFHWDPRCTRRHPPHAPCADDAYLEIEHNNGHIVRDYEPYDEPEMLSMIAALDAAGEHAERDVLREILTGERAATRVLLVVNRPAHRDRHRRLIGVIAARLHRPEPGTCDVSVFVIRPDRRGEHAAVRTALRLWHELRAAGVDRLAFTMPHSRMGRAMVRRLTGLGGETPPGTRVEVPLEQVRRSSDRWWMTQAAP</sequence>
<dbReference type="AlphaFoldDB" id="A0A917ZEW9"/>
<protein>
    <submittedName>
        <fullName evidence="1">Uncharacterized protein</fullName>
    </submittedName>
</protein>
<evidence type="ECO:0000313" key="1">
    <source>
        <dbReference type="EMBL" id="GGO81578.1"/>
    </source>
</evidence>
<organism evidence="1 2">
    <name type="scientific">Nonomuraea cavernae</name>
    <dbReference type="NCBI Taxonomy" id="2045107"/>
    <lineage>
        <taxon>Bacteria</taxon>
        <taxon>Bacillati</taxon>
        <taxon>Actinomycetota</taxon>
        <taxon>Actinomycetes</taxon>
        <taxon>Streptosporangiales</taxon>
        <taxon>Streptosporangiaceae</taxon>
        <taxon>Nonomuraea</taxon>
    </lineage>
</organism>
<dbReference type="RefSeq" id="WP_189128599.1">
    <property type="nucleotide sequence ID" value="NZ_BMNH01000038.1"/>
</dbReference>
<evidence type="ECO:0000313" key="2">
    <source>
        <dbReference type="Proteomes" id="UP000646523"/>
    </source>
</evidence>
<accession>A0A917ZEW9</accession>
<dbReference type="Proteomes" id="UP000646523">
    <property type="component" value="Unassembled WGS sequence"/>
</dbReference>
<keyword evidence="2" id="KW-1185">Reference proteome</keyword>
<comment type="caution">
    <text evidence="1">The sequence shown here is derived from an EMBL/GenBank/DDBJ whole genome shotgun (WGS) entry which is preliminary data.</text>
</comment>
<proteinExistence type="predicted"/>
<dbReference type="EMBL" id="BMNH01000038">
    <property type="protein sequence ID" value="GGO81578.1"/>
    <property type="molecule type" value="Genomic_DNA"/>
</dbReference>
<name>A0A917ZEW9_9ACTN</name>
<reference evidence="1" key="2">
    <citation type="submission" date="2020-09" db="EMBL/GenBank/DDBJ databases">
        <authorList>
            <person name="Sun Q."/>
            <person name="Zhou Y."/>
        </authorList>
    </citation>
    <scope>NUCLEOTIDE SEQUENCE</scope>
    <source>
        <strain evidence="1">CGMCC 4.7368</strain>
    </source>
</reference>
<gene>
    <name evidence="1" type="ORF">GCM10012289_70870</name>
</gene>